<comment type="similarity">
    <text evidence="2">Belongs to the bacterial solute-binding protein 8 family.</text>
</comment>
<proteinExistence type="inferred from homology"/>
<keyword evidence="8" id="KW-1185">Reference proteome</keyword>
<dbReference type="InterPro" id="IPR002491">
    <property type="entry name" value="ABC_transptr_periplasmic_BD"/>
</dbReference>
<protein>
    <recommendedName>
        <fullName evidence="6">Fe/B12 periplasmic-binding domain-containing protein</fullName>
    </recommendedName>
</protein>
<evidence type="ECO:0000313" key="8">
    <source>
        <dbReference type="Proteomes" id="UP000247892"/>
    </source>
</evidence>
<dbReference type="PROSITE" id="PS51257">
    <property type="entry name" value="PROKAR_LIPOPROTEIN"/>
    <property type="match status" value="1"/>
</dbReference>
<dbReference type="GO" id="GO:0030288">
    <property type="term" value="C:outer membrane-bounded periplasmic space"/>
    <property type="evidence" value="ECO:0007669"/>
    <property type="project" value="TreeGrafter"/>
</dbReference>
<evidence type="ECO:0000256" key="3">
    <source>
        <dbReference type="ARBA" id="ARBA00022448"/>
    </source>
</evidence>
<evidence type="ECO:0000259" key="6">
    <source>
        <dbReference type="PROSITE" id="PS50983"/>
    </source>
</evidence>
<feature type="signal peptide" evidence="5">
    <location>
        <begin position="1"/>
        <end position="22"/>
    </location>
</feature>
<evidence type="ECO:0000256" key="2">
    <source>
        <dbReference type="ARBA" id="ARBA00008814"/>
    </source>
</evidence>
<comment type="caution">
    <text evidence="7">The sequence shown here is derived from an EMBL/GenBank/DDBJ whole genome shotgun (WGS) entry which is preliminary data.</text>
</comment>
<feature type="chain" id="PRO_5016444964" description="Fe/B12 periplasmic-binding domain-containing protein" evidence="5">
    <location>
        <begin position="23"/>
        <end position="322"/>
    </location>
</feature>
<dbReference type="Proteomes" id="UP000247892">
    <property type="component" value="Unassembled WGS sequence"/>
</dbReference>
<reference evidence="7 8" key="1">
    <citation type="submission" date="2016-07" db="EMBL/GenBank/DDBJ databases">
        <title>Draft genome sequence of Prauserella sp. YIM 121212, isolated from alkaline soil.</title>
        <authorList>
            <person name="Ruckert C."/>
            <person name="Albersmeier A."/>
            <person name="Jiang C.-L."/>
            <person name="Jiang Y."/>
            <person name="Kalinowski J."/>
            <person name="Schneider O."/>
            <person name="Winkler A."/>
            <person name="Zotchev S.B."/>
        </authorList>
    </citation>
    <scope>NUCLEOTIDE SEQUENCE [LARGE SCALE GENOMIC DNA]</scope>
    <source>
        <strain evidence="7 8">YIM 121212</strain>
    </source>
</reference>
<dbReference type="RefSeq" id="WP_110336410.1">
    <property type="nucleotide sequence ID" value="NZ_MASU01000005.1"/>
</dbReference>
<evidence type="ECO:0000256" key="4">
    <source>
        <dbReference type="ARBA" id="ARBA00022729"/>
    </source>
</evidence>
<organism evidence="7 8">
    <name type="scientific">Prauserella flavalba</name>
    <dbReference type="NCBI Taxonomy" id="1477506"/>
    <lineage>
        <taxon>Bacteria</taxon>
        <taxon>Bacillati</taxon>
        <taxon>Actinomycetota</taxon>
        <taxon>Actinomycetes</taxon>
        <taxon>Pseudonocardiales</taxon>
        <taxon>Pseudonocardiaceae</taxon>
        <taxon>Prauserella</taxon>
    </lineage>
</organism>
<dbReference type="PANTHER" id="PTHR30532">
    <property type="entry name" value="IRON III DICITRATE-BINDING PERIPLASMIC PROTEIN"/>
    <property type="match status" value="1"/>
</dbReference>
<gene>
    <name evidence="7" type="ORF">BA062_13405</name>
</gene>
<name>A0A318LVL3_9PSEU</name>
<dbReference type="Pfam" id="PF01497">
    <property type="entry name" value="Peripla_BP_2"/>
    <property type="match status" value="1"/>
</dbReference>
<dbReference type="EMBL" id="MASU01000005">
    <property type="protein sequence ID" value="PXY36398.1"/>
    <property type="molecule type" value="Genomic_DNA"/>
</dbReference>
<dbReference type="Gene3D" id="3.40.50.1980">
    <property type="entry name" value="Nitrogenase molybdenum iron protein domain"/>
    <property type="match status" value="2"/>
</dbReference>
<dbReference type="AlphaFoldDB" id="A0A318LVL3"/>
<keyword evidence="3" id="KW-0813">Transport</keyword>
<evidence type="ECO:0000313" key="7">
    <source>
        <dbReference type="EMBL" id="PXY36398.1"/>
    </source>
</evidence>
<keyword evidence="4 5" id="KW-0732">Signal</keyword>
<dbReference type="OrthoDB" id="9793175at2"/>
<comment type="subcellular location">
    <subcellularLocation>
        <location evidence="1">Cell envelope</location>
    </subcellularLocation>
</comment>
<feature type="domain" description="Fe/B12 periplasmic-binding" evidence="6">
    <location>
        <begin position="49"/>
        <end position="305"/>
    </location>
</feature>
<dbReference type="PANTHER" id="PTHR30532:SF1">
    <property type="entry name" value="IRON(3+)-HYDROXAMATE-BINDING PROTEIN FHUD"/>
    <property type="match status" value="1"/>
</dbReference>
<dbReference type="GO" id="GO:1901678">
    <property type="term" value="P:iron coordination entity transport"/>
    <property type="evidence" value="ECO:0007669"/>
    <property type="project" value="UniProtKB-ARBA"/>
</dbReference>
<evidence type="ECO:0000256" key="5">
    <source>
        <dbReference type="SAM" id="SignalP"/>
    </source>
</evidence>
<sequence length="322" mass="33192">MRRVLAAAATLLAVAACGPGEAGNGRAAGPEVTVRSAAGEVTVPVTAEAIWALDEASAVHLLSLGVTPTHAARTAYAGDEIVTASRTLLEDAGVELVPPRRPELVAEAAPALIVGTDFPAHHEQRAQLEQLAPVLLTDDNLPWQDQLALLGRVTGRGERAGALTRRLTAEVRALAGRVAASEHAGASVSVLSGCGEQACAYGSGRALGSLLAQLGFTRPAPQRDGGDEWGYELVSRERLAEHRADIVLSLVGSIGRDPLTSGGAPLLDTGGAITAPVDFGAWYGSGTLNLAWMLHDLDAVLFGDGRTATAADTGRLWSRISG</sequence>
<dbReference type="SUPFAM" id="SSF53807">
    <property type="entry name" value="Helical backbone' metal receptor"/>
    <property type="match status" value="1"/>
</dbReference>
<evidence type="ECO:0000256" key="1">
    <source>
        <dbReference type="ARBA" id="ARBA00004196"/>
    </source>
</evidence>
<dbReference type="InterPro" id="IPR051313">
    <property type="entry name" value="Bact_iron-sidero_bind"/>
</dbReference>
<accession>A0A318LVL3</accession>
<dbReference type="PROSITE" id="PS50983">
    <property type="entry name" value="FE_B12_PBP"/>
    <property type="match status" value="1"/>
</dbReference>